<dbReference type="Gene3D" id="2.115.10.20">
    <property type="entry name" value="Glycosyl hydrolase domain, family 43"/>
    <property type="match status" value="1"/>
</dbReference>
<dbReference type="GO" id="GO:0015833">
    <property type="term" value="P:peptide transport"/>
    <property type="evidence" value="ECO:0007669"/>
    <property type="project" value="TreeGrafter"/>
</dbReference>
<dbReference type="GO" id="GO:1904680">
    <property type="term" value="F:peptide transmembrane transporter activity"/>
    <property type="evidence" value="ECO:0007669"/>
    <property type="project" value="TreeGrafter"/>
</dbReference>
<dbReference type="InterPro" id="IPR000914">
    <property type="entry name" value="SBP_5_dom"/>
</dbReference>
<evidence type="ECO:0000259" key="1">
    <source>
        <dbReference type="Pfam" id="PF00496"/>
    </source>
</evidence>
<dbReference type="AlphaFoldDB" id="A0A0F8WSC2"/>
<gene>
    <name evidence="2" type="ORF">LCGC14_3033090</name>
</gene>
<dbReference type="SUPFAM" id="SSF75005">
    <property type="entry name" value="Arabinanase/levansucrase/invertase"/>
    <property type="match status" value="1"/>
</dbReference>
<dbReference type="PANTHER" id="PTHR30290">
    <property type="entry name" value="PERIPLASMIC BINDING COMPONENT OF ABC TRANSPORTER"/>
    <property type="match status" value="1"/>
</dbReference>
<name>A0A0F8WSC2_9ZZZZ</name>
<sequence>GYTSSFIVDNASIESLFRRKKIDVGGGAGDPQWVFDMKDDMPELELLRETISGWVNTRFKVFDNVTGAPCKPWGDPRLRKAMGLAADRQQAMDFIWAGEAALTAPVGPAIPKWALPPEELRTIPGFRTSLADREEDKALARQLYEEAGSPEMEFTFADVPSYIPDFAASFLEGLRQDLGASVKKEVVRAYPIIAEGLLKGCDQMVATWGFDNGWIDLDDWVYPYFHTGGSKNSFGVSDPELDALLDAQRREFDEDTRREIGYQIQRYLLGVDPDGSGRPLELKPDTAAFARLDYATLVSAAVSWPYFKNRTTFPWFGNSHWSANVWLDRDDPSRVLARSNIPILSPREKYERIGNVPNV</sequence>
<reference evidence="2" key="1">
    <citation type="journal article" date="2015" name="Nature">
        <title>Complex archaea that bridge the gap between prokaryotes and eukaryotes.</title>
        <authorList>
            <person name="Spang A."/>
            <person name="Saw J.H."/>
            <person name="Jorgensen S.L."/>
            <person name="Zaremba-Niedzwiedzka K."/>
            <person name="Martijn J."/>
            <person name="Lind A.E."/>
            <person name="van Eijk R."/>
            <person name="Schleper C."/>
            <person name="Guy L."/>
            <person name="Ettema T.J."/>
        </authorList>
    </citation>
    <scope>NUCLEOTIDE SEQUENCE</scope>
</reference>
<feature type="domain" description="Solute-binding protein family 5" evidence="1">
    <location>
        <begin position="10"/>
        <end position="230"/>
    </location>
</feature>
<dbReference type="Pfam" id="PF00496">
    <property type="entry name" value="SBP_bac_5"/>
    <property type="match status" value="1"/>
</dbReference>
<dbReference type="EMBL" id="LAZR01063409">
    <property type="protein sequence ID" value="KKK59568.1"/>
    <property type="molecule type" value="Genomic_DNA"/>
</dbReference>
<evidence type="ECO:0000313" key="2">
    <source>
        <dbReference type="EMBL" id="KKK59568.1"/>
    </source>
</evidence>
<protein>
    <recommendedName>
        <fullName evidence="1">Solute-binding protein family 5 domain-containing protein</fullName>
    </recommendedName>
</protein>
<feature type="non-terminal residue" evidence="2">
    <location>
        <position position="1"/>
    </location>
</feature>
<accession>A0A0F8WSC2</accession>
<feature type="non-terminal residue" evidence="2">
    <location>
        <position position="359"/>
    </location>
</feature>
<proteinExistence type="predicted"/>
<dbReference type="InterPro" id="IPR039424">
    <property type="entry name" value="SBP_5"/>
</dbReference>
<dbReference type="SUPFAM" id="SSF53850">
    <property type="entry name" value="Periplasmic binding protein-like II"/>
    <property type="match status" value="1"/>
</dbReference>
<dbReference type="Gene3D" id="3.10.105.10">
    <property type="entry name" value="Dipeptide-binding Protein, Domain 3"/>
    <property type="match status" value="1"/>
</dbReference>
<comment type="caution">
    <text evidence="2">The sequence shown here is derived from an EMBL/GenBank/DDBJ whole genome shotgun (WGS) entry which is preliminary data.</text>
</comment>
<dbReference type="InterPro" id="IPR023296">
    <property type="entry name" value="Glyco_hydro_beta-prop_sf"/>
</dbReference>
<organism evidence="2">
    <name type="scientific">marine sediment metagenome</name>
    <dbReference type="NCBI Taxonomy" id="412755"/>
    <lineage>
        <taxon>unclassified sequences</taxon>
        <taxon>metagenomes</taxon>
        <taxon>ecological metagenomes</taxon>
    </lineage>
</organism>